<name>A0A1I2Z829_9SPHI</name>
<organism evidence="2 3">
    <name type="scientific">Pedobacter insulae</name>
    <dbReference type="NCBI Taxonomy" id="414048"/>
    <lineage>
        <taxon>Bacteria</taxon>
        <taxon>Pseudomonadati</taxon>
        <taxon>Bacteroidota</taxon>
        <taxon>Sphingobacteriia</taxon>
        <taxon>Sphingobacteriales</taxon>
        <taxon>Sphingobacteriaceae</taxon>
        <taxon>Pedobacter</taxon>
    </lineage>
</organism>
<dbReference type="AlphaFoldDB" id="A0A1I2Z829"/>
<accession>A0A1I2Z829</accession>
<reference evidence="2 3" key="1">
    <citation type="submission" date="2016-10" db="EMBL/GenBank/DDBJ databases">
        <authorList>
            <person name="de Groot N.N."/>
        </authorList>
    </citation>
    <scope>NUCLEOTIDE SEQUENCE [LARGE SCALE GENOMIC DNA]</scope>
    <source>
        <strain evidence="2 3">DSM 18684</strain>
    </source>
</reference>
<evidence type="ECO:0000313" key="3">
    <source>
        <dbReference type="Proteomes" id="UP000199666"/>
    </source>
</evidence>
<feature type="domain" description="DUF4209" evidence="1">
    <location>
        <begin position="525"/>
        <end position="610"/>
    </location>
</feature>
<dbReference type="EMBL" id="FOPP01000009">
    <property type="protein sequence ID" value="SFH33656.1"/>
    <property type="molecule type" value="Genomic_DNA"/>
</dbReference>
<proteinExistence type="predicted"/>
<dbReference type="Proteomes" id="UP000199666">
    <property type="component" value="Unassembled WGS sequence"/>
</dbReference>
<dbReference type="InterPro" id="IPR025209">
    <property type="entry name" value="DUF4209"/>
</dbReference>
<evidence type="ECO:0000259" key="1">
    <source>
        <dbReference type="Pfam" id="PF13910"/>
    </source>
</evidence>
<dbReference type="STRING" id="414048.SAMN04489864_10941"/>
<dbReference type="Pfam" id="PF13910">
    <property type="entry name" value="DUF4209"/>
    <property type="match status" value="1"/>
</dbReference>
<protein>
    <recommendedName>
        <fullName evidence="1">DUF4209 domain-containing protein</fullName>
    </recommendedName>
</protein>
<sequence>MRSTKIDIKDVCTIEDLSTILEKKALLMTRNWDITDVLVAYRNQAITDEEKQWAQWELECFLFTIRGNSVFSYSYSTGQNVGEVRQFPELDTYQQDAFAYLKKRAAEAKNPLLAARYNHLLWKAPKGVKSKTHAEAAVKAYLVLIQEFIDLFDQDSDGENYAQVSQKFENLIELVAEVKIHIQELKDLINRVLYNIQSVPFYVKHSLLKHMLESSTIFKPVDFENALSVFELALSEENGKSDSFLWIHNYFDTAIAIARKTGSDIKIWFNLLGDMHASIAKAEVKPDRMWLKLKSFASAVEAYQNAGNNFRKKEIEQLIFELKPQVQLPTVRLKKSEQEIEAFNIVSRYIKNECEQLLQEPPEVIYAHLISGWFFPSKETIAKQTAKVKSSLDFFTVIQFDRNKNIRNQKNDVSKNKQFYEGYQSYLSHITLQYLHMTFIPGIKSGRLTFKNFIAFLAENTWLGKPYLKTDLGGDQLEINWLTLISPAICDYFMQVQSWALSQDSSYTPNFILCIDSLTLKMEGLFRNFAERLNVSTTIGGKKGTQEAYVNHVLDHEIIQQYFDADDIQFFKYLFANEGGMNLRNNVAHCFYNFLDYNLDKMHLLLAALIRLAKYDVTEDIGGCSSPN</sequence>
<keyword evidence="3" id="KW-1185">Reference proteome</keyword>
<dbReference type="RefSeq" id="WP_090995858.1">
    <property type="nucleotide sequence ID" value="NZ_FOPP01000009.1"/>
</dbReference>
<dbReference type="OrthoDB" id="1123152at2"/>
<gene>
    <name evidence="2" type="ORF">SAMN04489864_10941</name>
</gene>
<evidence type="ECO:0000313" key="2">
    <source>
        <dbReference type="EMBL" id="SFH33656.1"/>
    </source>
</evidence>